<evidence type="ECO:0000256" key="1">
    <source>
        <dbReference type="ARBA" id="ARBA00004173"/>
    </source>
</evidence>
<comment type="subcellular location">
    <subcellularLocation>
        <location evidence="1">Mitochondrion</location>
    </subcellularLocation>
</comment>
<dbReference type="InParanoid" id="A0A162PPV1"/>
<dbReference type="VEuPathDB" id="FungiDB:PHYBLDRAFT_134698"/>
<dbReference type="GO" id="GO:0033615">
    <property type="term" value="P:mitochondrial proton-transporting ATP synthase complex assembly"/>
    <property type="evidence" value="ECO:0007669"/>
    <property type="project" value="TreeGrafter"/>
</dbReference>
<sequence>MASLSTRLFLRPTLFRAVRAETRSFTLGSTLRNQAVSETETQEQQDDAKVEAALKRAERTMKRFWKRAGVKTEGDECTVILDHRNLRTPSNNVMRFPIAQRNLALLTAAEWDAQTENLKAHTLPLTSIIARAIDAFDPSHATDPTLRAQVIDKLMVYFDTDATCYREEGPELLVRLQEQHWSPIHAWIKEKYGVGINSTTEIFAVTQPQETKDVLRKEIEAMDNLELSAFEKGVMSSKSFLIGFALIKNALTVEQAAQAAHVEMNAQMERWGEVEDSHDVEREYIRQTLGSVACAVMHKHQGL</sequence>
<dbReference type="PANTHER" id="PTHR21013">
    <property type="entry name" value="ATP SYNTHASE MITOCHONDRIAL F1 COMPLEX ASSEMBLY FACTOR 2/ATP12 PROTEIN, MITOCHONDRIAL PRECURSOR"/>
    <property type="match status" value="1"/>
</dbReference>
<evidence type="ECO:0000256" key="4">
    <source>
        <dbReference type="ARBA" id="ARBA00023128"/>
    </source>
</evidence>
<comment type="similarity">
    <text evidence="2">Belongs to the ATP12 family.</text>
</comment>
<dbReference type="Pfam" id="PF07542">
    <property type="entry name" value="ATP12"/>
    <property type="match status" value="1"/>
</dbReference>
<accession>A0A162PPV1</accession>
<dbReference type="FunCoup" id="A0A162PPV1">
    <property type="interactions" value="410"/>
</dbReference>
<name>A0A162PPV1_PHYB8</name>
<dbReference type="GO" id="GO:0005739">
    <property type="term" value="C:mitochondrion"/>
    <property type="evidence" value="ECO:0007669"/>
    <property type="project" value="UniProtKB-SubCell"/>
</dbReference>
<dbReference type="AlphaFoldDB" id="A0A162PPV1"/>
<dbReference type="InterPro" id="IPR023335">
    <property type="entry name" value="ATP12_ortho_dom_sf"/>
</dbReference>
<keyword evidence="3" id="KW-0809">Transit peptide</keyword>
<dbReference type="STRING" id="763407.A0A162PPV1"/>
<dbReference type="InterPro" id="IPR042272">
    <property type="entry name" value="ATP12_ATP_synth-F1-assembly_N"/>
</dbReference>
<organism evidence="6 7">
    <name type="scientific">Phycomyces blakesleeanus (strain ATCC 8743b / DSM 1359 / FGSC 10004 / NBRC 33097 / NRRL 1555)</name>
    <dbReference type="NCBI Taxonomy" id="763407"/>
    <lineage>
        <taxon>Eukaryota</taxon>
        <taxon>Fungi</taxon>
        <taxon>Fungi incertae sedis</taxon>
        <taxon>Mucoromycota</taxon>
        <taxon>Mucoromycotina</taxon>
        <taxon>Mucoromycetes</taxon>
        <taxon>Mucorales</taxon>
        <taxon>Phycomycetaceae</taxon>
        <taxon>Phycomyces</taxon>
    </lineage>
</organism>
<proteinExistence type="inferred from homology"/>
<keyword evidence="5" id="KW-0143">Chaperone</keyword>
<dbReference type="SUPFAM" id="SSF160909">
    <property type="entry name" value="ATP12-like"/>
    <property type="match status" value="1"/>
</dbReference>
<gene>
    <name evidence="6" type="primary">ATP12</name>
    <name evidence="6" type="ORF">PHYBLDRAFT_134698</name>
</gene>
<dbReference type="GeneID" id="28990571"/>
<dbReference type="Proteomes" id="UP000077315">
    <property type="component" value="Unassembled WGS sequence"/>
</dbReference>
<evidence type="ECO:0000313" key="7">
    <source>
        <dbReference type="Proteomes" id="UP000077315"/>
    </source>
</evidence>
<keyword evidence="7" id="KW-1185">Reference proteome</keyword>
<evidence type="ECO:0000256" key="5">
    <source>
        <dbReference type="ARBA" id="ARBA00023186"/>
    </source>
</evidence>
<dbReference type="InterPro" id="IPR011419">
    <property type="entry name" value="ATP12_ATP_synth-F1-assembly"/>
</dbReference>
<evidence type="ECO:0000256" key="3">
    <source>
        <dbReference type="ARBA" id="ARBA00022946"/>
    </source>
</evidence>
<dbReference type="EMBL" id="KV440985">
    <property type="protein sequence ID" value="OAD71796.1"/>
    <property type="molecule type" value="Genomic_DNA"/>
</dbReference>
<dbReference type="PANTHER" id="PTHR21013:SF10">
    <property type="entry name" value="ATP SYNTHASE MITOCHONDRIAL F1 COMPLEX ASSEMBLY FACTOR 2"/>
    <property type="match status" value="1"/>
</dbReference>
<reference evidence="7" key="1">
    <citation type="submission" date="2015-06" db="EMBL/GenBank/DDBJ databases">
        <title>Expansion of signal transduction pathways in fungi by whole-genome duplication.</title>
        <authorList>
            <consortium name="DOE Joint Genome Institute"/>
            <person name="Corrochano L.M."/>
            <person name="Kuo A."/>
            <person name="Marcet-Houben M."/>
            <person name="Polaino S."/>
            <person name="Salamov A."/>
            <person name="Villalobos J.M."/>
            <person name="Alvarez M.I."/>
            <person name="Avalos J."/>
            <person name="Benito E.P."/>
            <person name="Benoit I."/>
            <person name="Burger G."/>
            <person name="Camino L.P."/>
            <person name="Canovas D."/>
            <person name="Cerda-Olmedo E."/>
            <person name="Cheng J.-F."/>
            <person name="Dominguez A."/>
            <person name="Elias M."/>
            <person name="Eslava A.P."/>
            <person name="Glaser F."/>
            <person name="Grimwood J."/>
            <person name="Gutierrez G."/>
            <person name="Heitman J."/>
            <person name="Henrissat B."/>
            <person name="Iturriaga E.A."/>
            <person name="Lang B.F."/>
            <person name="Lavin J.L."/>
            <person name="Lee S."/>
            <person name="Li W."/>
            <person name="Lindquist E."/>
            <person name="Lopez-Garcia S."/>
            <person name="Luque E.M."/>
            <person name="Marcos A.T."/>
            <person name="Martin J."/>
            <person name="McCluskey K."/>
            <person name="Medina H.R."/>
            <person name="Miralles-Duran A."/>
            <person name="Miyazaki A."/>
            <person name="Munoz-Torres E."/>
            <person name="Oguiza J.A."/>
            <person name="Ohm R."/>
            <person name="Olmedo M."/>
            <person name="Orejas M."/>
            <person name="Ortiz-Castellanos L."/>
            <person name="Pisabarro A.G."/>
            <person name="Rodriguez-Romero J."/>
            <person name="Ruiz-Herrera J."/>
            <person name="Ruiz-Vazquez R."/>
            <person name="Sanz C."/>
            <person name="Schackwitz W."/>
            <person name="Schmutz J."/>
            <person name="Shahriari M."/>
            <person name="Shelest E."/>
            <person name="Silva-Franco F."/>
            <person name="Soanes D."/>
            <person name="Syed K."/>
            <person name="Tagua V.G."/>
            <person name="Talbot N.J."/>
            <person name="Thon M."/>
            <person name="De vries R.P."/>
            <person name="Wiebenga A."/>
            <person name="Yadav J.S."/>
            <person name="Braun E.L."/>
            <person name="Baker S."/>
            <person name="Garre V."/>
            <person name="Horwitz B."/>
            <person name="Torres-Martinez S."/>
            <person name="Idnurm A."/>
            <person name="Herrera-Estrella A."/>
            <person name="Gabaldon T."/>
            <person name="Grigoriev I.V."/>
        </authorList>
    </citation>
    <scope>NUCLEOTIDE SEQUENCE [LARGE SCALE GENOMIC DNA]</scope>
    <source>
        <strain evidence="7">NRRL 1555(-)</strain>
    </source>
</reference>
<dbReference type="RefSeq" id="XP_018289836.1">
    <property type="nucleotide sequence ID" value="XM_018429665.1"/>
</dbReference>
<evidence type="ECO:0000256" key="2">
    <source>
        <dbReference type="ARBA" id="ARBA00008231"/>
    </source>
</evidence>
<protein>
    <submittedName>
        <fullName evidence="6">ATP12, mitochondrial F1-ATPase assembly protein</fullName>
    </submittedName>
</protein>
<evidence type="ECO:0000313" key="6">
    <source>
        <dbReference type="EMBL" id="OAD71796.1"/>
    </source>
</evidence>
<dbReference type="Gene3D" id="1.10.3580.10">
    <property type="entry name" value="ATP12 ATPase"/>
    <property type="match status" value="1"/>
</dbReference>
<dbReference type="OrthoDB" id="5673at2759"/>
<keyword evidence="4" id="KW-0496">Mitochondrion</keyword>
<dbReference type="Gene3D" id="3.30.2180.10">
    <property type="entry name" value="ATP12-like"/>
    <property type="match status" value="1"/>
</dbReference>